<protein>
    <submittedName>
        <fullName evidence="2">SrpA-related protein</fullName>
    </submittedName>
</protein>
<reference evidence="2" key="1">
    <citation type="submission" date="2019-04" db="EMBL/GenBank/DDBJ databases">
        <authorList>
            <person name="Brambilla D."/>
        </authorList>
    </citation>
    <scope>NUCLEOTIDE SEQUENCE</scope>
    <source>
        <strain evidence="2">BAL1</strain>
    </source>
</reference>
<feature type="compositionally biased region" description="Polar residues" evidence="1">
    <location>
        <begin position="1"/>
        <end position="16"/>
    </location>
</feature>
<dbReference type="InterPro" id="IPR021973">
    <property type="entry name" value="SprA-related"/>
</dbReference>
<dbReference type="Pfam" id="PF12118">
    <property type="entry name" value="SprA-related"/>
    <property type="match status" value="1"/>
</dbReference>
<feature type="region of interest" description="Disordered" evidence="1">
    <location>
        <begin position="225"/>
        <end position="282"/>
    </location>
</feature>
<feature type="compositionally biased region" description="Polar residues" evidence="1">
    <location>
        <begin position="246"/>
        <end position="282"/>
    </location>
</feature>
<accession>A0A486XTP8</accession>
<evidence type="ECO:0000256" key="1">
    <source>
        <dbReference type="SAM" id="MobiDB-lite"/>
    </source>
</evidence>
<feature type="compositionally biased region" description="Basic and acidic residues" evidence="1">
    <location>
        <begin position="123"/>
        <end position="144"/>
    </location>
</feature>
<proteinExistence type="predicted"/>
<feature type="region of interest" description="Disordered" evidence="1">
    <location>
        <begin position="1"/>
        <end position="166"/>
    </location>
</feature>
<dbReference type="EMBL" id="CAAJGR010000006">
    <property type="protein sequence ID" value="VHO05765.1"/>
    <property type="molecule type" value="Genomic_DNA"/>
</dbReference>
<feature type="compositionally biased region" description="Basic and acidic residues" evidence="1">
    <location>
        <begin position="20"/>
        <end position="53"/>
    </location>
</feature>
<name>A0A486XTP8_9GAMM</name>
<evidence type="ECO:0000313" key="2">
    <source>
        <dbReference type="EMBL" id="VHO05765.1"/>
    </source>
</evidence>
<gene>
    <name evidence="2" type="ORF">BAL341_2851</name>
</gene>
<feature type="compositionally biased region" description="Basic and acidic residues" evidence="1">
    <location>
        <begin position="67"/>
        <end position="85"/>
    </location>
</feature>
<sequence>MLVSNYPNVSINTANPPTEMARRDAARRDLFVPVTEAEKSSPEKPAASDERARAAASQAAVNLYDASGKETETQQAIEGRDERQPDQQQEGNAERDPEQSQQQDAKRQEAKRQEAKQQQAEQQEQRQIDELQSRDREVKTHEQAHAAVGGRYAGAPSYSYELGPDGKQYAVGGEVQIDISPVAGDPQATVQKMQQVRAAALAPAEPSAADRRIAAEAAQRQVQAQAELVQQNAPTNDQGGSELKINATTADSSGVSQTQSSGFAPQSEETGISYRQSDDSSSAIVYPQRDTLASVAQMQLRRNVIAGFYQRATEPVIKQSLQQA</sequence>
<organism evidence="2">
    <name type="scientific">Rheinheimera sp. BAL341</name>
    <dbReference type="NCBI Taxonomy" id="1708203"/>
    <lineage>
        <taxon>Bacteria</taxon>
        <taxon>Pseudomonadati</taxon>
        <taxon>Pseudomonadota</taxon>
        <taxon>Gammaproteobacteria</taxon>
        <taxon>Chromatiales</taxon>
        <taxon>Chromatiaceae</taxon>
        <taxon>Rheinheimera</taxon>
    </lineage>
</organism>
<dbReference type="AlphaFoldDB" id="A0A486XTP8"/>
<feature type="compositionally biased region" description="Basic and acidic residues" evidence="1">
    <location>
        <begin position="92"/>
        <end position="115"/>
    </location>
</feature>